<dbReference type="Pfam" id="PF22654">
    <property type="entry name" value="DUF7008"/>
    <property type="match status" value="1"/>
</dbReference>
<dbReference type="RefSeq" id="WP_002646769.1">
    <property type="nucleotide sequence ID" value="NZ_CP042910.1"/>
</dbReference>
<dbReference type="PANTHER" id="PTHR33841:SF1">
    <property type="entry name" value="DNA METHYLTRANSFERASE A"/>
    <property type="match status" value="1"/>
</dbReference>
<dbReference type="Gene3D" id="3.40.50.150">
    <property type="entry name" value="Vaccinia Virus protein VP39"/>
    <property type="match status" value="1"/>
</dbReference>
<dbReference type="GeneID" id="98648573"/>
<evidence type="ECO:0000256" key="4">
    <source>
        <dbReference type="ARBA" id="ARBA00022691"/>
    </source>
</evidence>
<evidence type="ECO:0000256" key="5">
    <source>
        <dbReference type="ARBA" id="ARBA00047942"/>
    </source>
</evidence>
<evidence type="ECO:0000256" key="6">
    <source>
        <dbReference type="SAM" id="Coils"/>
    </source>
</evidence>
<dbReference type="GO" id="GO:0009007">
    <property type="term" value="F:site-specific DNA-methyltransferase (adenine-specific) activity"/>
    <property type="evidence" value="ECO:0007669"/>
    <property type="project" value="UniProtKB-EC"/>
</dbReference>
<dbReference type="Pfam" id="PF07669">
    <property type="entry name" value="Eco57I"/>
    <property type="match status" value="1"/>
</dbReference>
<reference evidence="9 10" key="1">
    <citation type="submission" date="2019-08" db="EMBL/GenBank/DDBJ databases">
        <title>Deep-cultivation of Planctomycetes and their phenomic and genomic characterization uncovers novel biology.</title>
        <authorList>
            <person name="Wiegand S."/>
            <person name="Jogler M."/>
            <person name="Boedeker C."/>
            <person name="Pinto D."/>
            <person name="Vollmers J."/>
            <person name="Rivas-Marin E."/>
            <person name="Kohn T."/>
            <person name="Peeters S.H."/>
            <person name="Heuer A."/>
            <person name="Rast P."/>
            <person name="Oberbeckmann S."/>
            <person name="Bunk B."/>
            <person name="Jeske O."/>
            <person name="Meyerdierks A."/>
            <person name="Storesund J.E."/>
            <person name="Kallscheuer N."/>
            <person name="Luecker S."/>
            <person name="Lage O.M."/>
            <person name="Pohl T."/>
            <person name="Merkel B.J."/>
            <person name="Hornburger P."/>
            <person name="Mueller R.-W."/>
            <person name="Bruemmer F."/>
            <person name="Labrenz M."/>
            <person name="Spormann A.M."/>
            <person name="Op den Camp H."/>
            <person name="Overmann J."/>
            <person name="Amann R."/>
            <person name="Jetten M.S.M."/>
            <person name="Mascher T."/>
            <person name="Medema M.H."/>
            <person name="Devos D.P."/>
            <person name="Kaster A.-K."/>
            <person name="Ovreas L."/>
            <person name="Rohde M."/>
            <person name="Galperin M.Y."/>
            <person name="Jogler C."/>
        </authorList>
    </citation>
    <scope>NUCLEOTIDE SEQUENCE [LARGE SCALE GENOMIC DNA]</scope>
    <source>
        <strain evidence="9 10">DSM 8797</strain>
    </source>
</reference>
<dbReference type="GO" id="GO:0032259">
    <property type="term" value="P:methylation"/>
    <property type="evidence" value="ECO:0007669"/>
    <property type="project" value="UniProtKB-KW"/>
</dbReference>
<evidence type="ECO:0000313" key="9">
    <source>
        <dbReference type="EMBL" id="QEG18202.1"/>
    </source>
</evidence>
<feature type="domain" description="DUF7008" evidence="8">
    <location>
        <begin position="843"/>
        <end position="1237"/>
    </location>
</feature>
<evidence type="ECO:0000259" key="7">
    <source>
        <dbReference type="Pfam" id="PF07669"/>
    </source>
</evidence>
<dbReference type="InterPro" id="IPR029063">
    <property type="entry name" value="SAM-dependent_MTases_sf"/>
</dbReference>
<dbReference type="EC" id="2.1.1.72" evidence="1"/>
<evidence type="ECO:0000256" key="3">
    <source>
        <dbReference type="ARBA" id="ARBA00022679"/>
    </source>
</evidence>
<protein>
    <recommendedName>
        <fullName evidence="1">site-specific DNA-methyltransferase (adenine-specific)</fullName>
        <ecNumber evidence="1">2.1.1.72</ecNumber>
    </recommendedName>
</protein>
<dbReference type="PANTHER" id="PTHR33841">
    <property type="entry name" value="DNA METHYLTRANSFERASE YEEA-RELATED"/>
    <property type="match status" value="1"/>
</dbReference>
<evidence type="ECO:0000259" key="8">
    <source>
        <dbReference type="Pfam" id="PF22654"/>
    </source>
</evidence>
<dbReference type="PROSITE" id="PS00092">
    <property type="entry name" value="N6_MTASE"/>
    <property type="match status" value="1"/>
</dbReference>
<dbReference type="PRINTS" id="PR00507">
    <property type="entry name" value="N12N6MTFRASE"/>
</dbReference>
<dbReference type="InterPro" id="IPR011639">
    <property type="entry name" value="MethylTrfase_TaqI-like_dom"/>
</dbReference>
<keyword evidence="2 9" id="KW-0489">Methyltransferase</keyword>
<evidence type="ECO:0000256" key="1">
    <source>
        <dbReference type="ARBA" id="ARBA00011900"/>
    </source>
</evidence>
<feature type="coiled-coil region" evidence="6">
    <location>
        <begin position="784"/>
        <end position="811"/>
    </location>
</feature>
<dbReference type="EMBL" id="CP042910">
    <property type="protein sequence ID" value="QEG18202.1"/>
    <property type="molecule type" value="Genomic_DNA"/>
</dbReference>
<organism evidence="9 10">
    <name type="scientific">Gimesia maris</name>
    <dbReference type="NCBI Taxonomy" id="122"/>
    <lineage>
        <taxon>Bacteria</taxon>
        <taxon>Pseudomonadati</taxon>
        <taxon>Planctomycetota</taxon>
        <taxon>Planctomycetia</taxon>
        <taxon>Planctomycetales</taxon>
        <taxon>Planctomycetaceae</taxon>
        <taxon>Gimesia</taxon>
    </lineage>
</organism>
<evidence type="ECO:0000256" key="2">
    <source>
        <dbReference type="ARBA" id="ARBA00022603"/>
    </source>
</evidence>
<keyword evidence="6" id="KW-0175">Coiled coil</keyword>
<evidence type="ECO:0000313" key="10">
    <source>
        <dbReference type="Proteomes" id="UP000322887"/>
    </source>
</evidence>
<name>A0ABX5YRM4_9PLAN</name>
<accession>A0ABX5YRM4</accession>
<dbReference type="Proteomes" id="UP000322887">
    <property type="component" value="Chromosome"/>
</dbReference>
<keyword evidence="3 9" id="KW-0808">Transferase</keyword>
<dbReference type="InterPro" id="IPR002052">
    <property type="entry name" value="DNA_methylase_N6_adenine_CS"/>
</dbReference>
<proteinExistence type="predicted"/>
<sequence>MINRSALLSDLQKLLKRLEADLLERSESADVPAVGETLRAEYEQARQAERTAQNYEDWRNDAITQAAAAWVLSAVFVRFLEDNRLIEPPRFSGPGDQLQRARDERELYFRTHPTETDREYLLAVFDELATLPGTREVFSEHNPLRELPQWLSGDAAGELLDFFQKIDANAGGLVHDFTDADWDTRFLGDLYQDLSEAARKKYALLQTPEFVEEFILDRTLEPALDEFGLDAPPVNDPQGHPVTQAGFRMIDPACGSGHFLLGTFPRLLDRWFRQQPGGKVRDLVQKTLDSIHGVDVNPYAIAIARFRLLLKAMQACDIHQLKNAPAFTLHLACGDSLLHSPLRGGQQVFDFELTSDDAECEHAYQSEDLPALKQTLRSGIYHAVVANPPYITVKDKQLNQRYRSRFKSCHRQYSLAVPFMERIFQLAAEGGFTGQITANSFMKREFGKKLIEQFLPQIDLTHVIDTSGAYIPGHGTPTVILFGRHRKPVTSTIRTVMGIRGEPSTPKNPAQGFVWSAIVNQIDHVDSESEFMSVADSDRELFHKHPWSITGGGASELKEIIENRTSSELQNLISEIGASVVTREDDVYQTGKSTLSRKRISTFQSRALIDGEHVRDWAIDGFELGIWPYNPETFNPFEDQEQHRYLWPYRSGLSSRIAFGKSQIEHGKTWYEYSMFFKDRLSGNFRIGQAEVATHNHFALDRGDKVFKQTAPVIKLSEEASEDDHLTLLGLLNSSTVGFWMKQVCHQKQMMGGDGIRIESKAKVPYAFNATAVGKLPIPESWTKGALRDRLLDLTQEMDQATMKFSNLKAETVLSADNLTKDSLLKTWEENQHQRQKLRSRQIFLQEQIDFTVYRMFDLIPDRLIGEETDQIDFDLTAGARPFCIRAGKNEDGFDVPASVPEDWPEEIQALWNARLKELESNKSLRLIESSMYKRRWIGRQGLFNHQRSDNELLDAAKNWLLDRLERYFDFDGRMNPEGTPTAEVDIQLISIAQLADIAGRDPQFLEVGAVYRDDDAFDVQRLIAELVHAEQVPLLPILRYKPAGLRKRAEWEQTWELQRREDAIDARTQLPEDDPQYLTEAAARDLKQAEVGDIPVPPKYKSSDFFSTGGVRYWALRGKLDVPKERWISFPHCEGPDGTPVIAWAGYDHLQLARAISAYFVEVQEQFGGRDDPRLIPLLACQIELLPWLKQWHHDLDPEFNQRMDEVFAGFITAEAKALEMTSAEIKNWQPPKKVSKAKRKAGK</sequence>
<dbReference type="SUPFAM" id="SSF53335">
    <property type="entry name" value="S-adenosyl-L-methionine-dependent methyltransferases"/>
    <property type="match status" value="1"/>
</dbReference>
<feature type="domain" description="Type II methyltransferase M.TaqI-like" evidence="7">
    <location>
        <begin position="290"/>
        <end position="466"/>
    </location>
</feature>
<keyword evidence="10" id="KW-1185">Reference proteome</keyword>
<gene>
    <name evidence="9" type="primary">paeR7IM</name>
    <name evidence="9" type="ORF">GmarT_40880</name>
</gene>
<dbReference type="NCBIfam" id="NF033451">
    <property type="entry name" value="BREX_2_MTaseX"/>
    <property type="match status" value="1"/>
</dbReference>
<comment type="catalytic activity">
    <reaction evidence="5">
        <text>a 2'-deoxyadenosine in DNA + S-adenosyl-L-methionine = an N(6)-methyl-2'-deoxyadenosine in DNA + S-adenosyl-L-homocysteine + H(+)</text>
        <dbReference type="Rhea" id="RHEA:15197"/>
        <dbReference type="Rhea" id="RHEA-COMP:12418"/>
        <dbReference type="Rhea" id="RHEA-COMP:12419"/>
        <dbReference type="ChEBI" id="CHEBI:15378"/>
        <dbReference type="ChEBI" id="CHEBI:57856"/>
        <dbReference type="ChEBI" id="CHEBI:59789"/>
        <dbReference type="ChEBI" id="CHEBI:90615"/>
        <dbReference type="ChEBI" id="CHEBI:90616"/>
        <dbReference type="EC" id="2.1.1.72"/>
    </reaction>
</comment>
<dbReference type="InterPro" id="IPR050953">
    <property type="entry name" value="N4_N6_ade-DNA_methylase"/>
</dbReference>
<keyword evidence="4" id="KW-0949">S-adenosyl-L-methionine</keyword>
<dbReference type="InterPro" id="IPR054277">
    <property type="entry name" value="DUF7008"/>
</dbReference>